<protein>
    <submittedName>
        <fullName evidence="1">Uncharacterized protein</fullName>
    </submittedName>
</protein>
<sequence>MATLRQRRICASRRQAVVPAESREFTFGSTRIASQFPD</sequence>
<dbReference type="AlphaFoldDB" id="A0A1D7W6L3"/>
<gene>
    <name evidence="1" type="ORF">BLSMQ_2993</name>
</gene>
<reference evidence="2" key="1">
    <citation type="submission" date="2016-09" db="EMBL/GenBank/DDBJ databases">
        <title>Complete Genome Sequence of Brevibacterium linens SMQ-1335.</title>
        <authorList>
            <person name="de Melo A.G."/>
            <person name="Labrie S.J."/>
            <person name="Dumaresq J."/>
            <person name="Roberts R.J."/>
            <person name="Tremblay D.M."/>
            <person name="Moineau S."/>
        </authorList>
    </citation>
    <scope>NUCLEOTIDE SEQUENCE [LARGE SCALE GENOMIC DNA]</scope>
    <source>
        <strain evidence="2">SMQ-1335</strain>
    </source>
</reference>
<dbReference type="KEGG" id="blin:BLSMQ_2993"/>
<evidence type="ECO:0000313" key="2">
    <source>
        <dbReference type="Proteomes" id="UP000094793"/>
    </source>
</evidence>
<organism evidence="1 2">
    <name type="scientific">Brevibacterium aurantiacum</name>
    <dbReference type="NCBI Taxonomy" id="273384"/>
    <lineage>
        <taxon>Bacteria</taxon>
        <taxon>Bacillati</taxon>
        <taxon>Actinomycetota</taxon>
        <taxon>Actinomycetes</taxon>
        <taxon>Micrococcales</taxon>
        <taxon>Brevibacteriaceae</taxon>
        <taxon>Brevibacterium</taxon>
    </lineage>
</organism>
<evidence type="ECO:0000313" key="1">
    <source>
        <dbReference type="EMBL" id="AOP54697.1"/>
    </source>
</evidence>
<proteinExistence type="predicted"/>
<dbReference type="PATRIC" id="fig|1703.10.peg.3099"/>
<dbReference type="Proteomes" id="UP000094793">
    <property type="component" value="Chromosome"/>
</dbReference>
<dbReference type="EMBL" id="CP017150">
    <property type="protein sequence ID" value="AOP54697.1"/>
    <property type="molecule type" value="Genomic_DNA"/>
</dbReference>
<name>A0A1D7W6L3_BREAU</name>
<accession>A0A1D7W6L3</accession>